<dbReference type="Proteomes" id="UP000188354">
    <property type="component" value="Chromosome LG01"/>
</dbReference>
<accession>A0A1J7HY82</accession>
<dbReference type="Gene3D" id="2.130.10.10">
    <property type="entry name" value="YVTN repeat-like/Quinoprotein amine dehydrogenase"/>
    <property type="match status" value="1"/>
</dbReference>
<evidence type="ECO:0000313" key="2">
    <source>
        <dbReference type="EMBL" id="OIW17905.1"/>
    </source>
</evidence>
<dbReference type="InterPro" id="IPR015943">
    <property type="entry name" value="WD40/YVTN_repeat-like_dom_sf"/>
</dbReference>
<name>A0A1J7HY82_LUPAN</name>
<dbReference type="Pfam" id="PF23726">
    <property type="entry name" value="Beta-prop_RSE1_2nd"/>
    <property type="match status" value="1"/>
</dbReference>
<evidence type="ECO:0000259" key="1">
    <source>
        <dbReference type="Pfam" id="PF23726"/>
    </source>
</evidence>
<evidence type="ECO:0000313" key="3">
    <source>
        <dbReference type="Proteomes" id="UP000188354"/>
    </source>
</evidence>
<dbReference type="EMBL" id="CM007361">
    <property type="protein sequence ID" value="OIW17905.1"/>
    <property type="molecule type" value="Genomic_DNA"/>
</dbReference>
<protein>
    <recommendedName>
        <fullName evidence="1">RSE1/DDB1/CPSF1 second beta-propeller domain-containing protein</fullName>
    </recommendedName>
</protein>
<reference evidence="2 3" key="1">
    <citation type="journal article" date="2017" name="Plant Biotechnol. J.">
        <title>A comprehensive draft genome sequence for lupin (Lupinus angustifolius), an emerging health food: insights into plant-microbe interactions and legume evolution.</title>
        <authorList>
            <person name="Hane J.K."/>
            <person name="Ming Y."/>
            <person name="Kamphuis L.G."/>
            <person name="Nelson M.N."/>
            <person name="Garg G."/>
            <person name="Atkins C.A."/>
            <person name="Bayer P.E."/>
            <person name="Bravo A."/>
            <person name="Bringans S."/>
            <person name="Cannon S."/>
            <person name="Edwards D."/>
            <person name="Foley R."/>
            <person name="Gao L.L."/>
            <person name="Harrison M.J."/>
            <person name="Huang W."/>
            <person name="Hurgobin B."/>
            <person name="Li S."/>
            <person name="Liu C.W."/>
            <person name="McGrath A."/>
            <person name="Morahan G."/>
            <person name="Murray J."/>
            <person name="Weller J."/>
            <person name="Jian J."/>
            <person name="Singh K.B."/>
        </authorList>
    </citation>
    <scope>NUCLEOTIDE SEQUENCE [LARGE SCALE GENOMIC DNA]</scope>
    <source>
        <strain evidence="3">cv. Tanjil</strain>
        <tissue evidence="2">Whole plant</tissue>
    </source>
</reference>
<dbReference type="InterPro" id="IPR050358">
    <property type="entry name" value="RSE1/DDB1/CFT1"/>
</dbReference>
<sequence length="135" mass="14946">MNLYQLIKLNLQPDAKGSYVEGLERYVNLGPIVDFCIVDLERQGQGQVVTCSGAYKNGSLCVVRNGTGINEQATFPSTTDAYVELQGIKGMWSLRSSTDDPFDTFLVVSFISETRILAMNLEDELEETETEGFCS</sequence>
<keyword evidence="3" id="KW-1185">Reference proteome</keyword>
<dbReference type="OMA" id="GLERYVN"/>
<proteinExistence type="predicted"/>
<dbReference type="AlphaFoldDB" id="A0A1J7HY82"/>
<feature type="domain" description="RSE1/DDB1/CPSF1 second beta-propeller" evidence="1">
    <location>
        <begin position="83"/>
        <end position="133"/>
    </location>
</feature>
<dbReference type="Gramene" id="OIW17905">
    <property type="protein sequence ID" value="OIW17905"/>
    <property type="gene ID" value="TanjilG_19874"/>
</dbReference>
<organism evidence="2 3">
    <name type="scientific">Lupinus angustifolius</name>
    <name type="common">Narrow-leaved blue lupine</name>
    <dbReference type="NCBI Taxonomy" id="3871"/>
    <lineage>
        <taxon>Eukaryota</taxon>
        <taxon>Viridiplantae</taxon>
        <taxon>Streptophyta</taxon>
        <taxon>Embryophyta</taxon>
        <taxon>Tracheophyta</taxon>
        <taxon>Spermatophyta</taxon>
        <taxon>Magnoliopsida</taxon>
        <taxon>eudicotyledons</taxon>
        <taxon>Gunneridae</taxon>
        <taxon>Pentapetalae</taxon>
        <taxon>rosids</taxon>
        <taxon>fabids</taxon>
        <taxon>Fabales</taxon>
        <taxon>Fabaceae</taxon>
        <taxon>Papilionoideae</taxon>
        <taxon>50 kb inversion clade</taxon>
        <taxon>genistoids sensu lato</taxon>
        <taxon>core genistoids</taxon>
        <taxon>Genisteae</taxon>
        <taxon>Lupinus</taxon>
    </lineage>
</organism>
<dbReference type="PANTHER" id="PTHR10644">
    <property type="entry name" value="DNA REPAIR/RNA PROCESSING CPSF FAMILY"/>
    <property type="match status" value="1"/>
</dbReference>
<gene>
    <name evidence="2" type="ORF">TanjilG_19874</name>
</gene>
<dbReference type="STRING" id="3871.A0A1J7HY82"/>
<dbReference type="InterPro" id="IPR058543">
    <property type="entry name" value="Beta-prop_RSE1/DDB1/CPSF1_2nd"/>
</dbReference>